<evidence type="ECO:0000256" key="1">
    <source>
        <dbReference type="SAM" id="MobiDB-lite"/>
    </source>
</evidence>
<dbReference type="AlphaFoldDB" id="A0A9P6R2H6"/>
<keyword evidence="3" id="KW-1185">Reference proteome</keyword>
<sequence length="144" mass="16168">MTSRITGALGQPKDAITEETPNVVREHRDAAPKKAEGKELVTGEIKDVNAGGFHRWNRCKTAGVGNEAKKVVMAFWGEKRGAEAFDAKNSDCDFRWFIVVVVIVVVKETVATKDDETWHLDHDGDDEDEDYYSADQWNELLMTP</sequence>
<organism evidence="2 3">
    <name type="scientific">Linnemannia gamsii</name>
    <dbReference type="NCBI Taxonomy" id="64522"/>
    <lineage>
        <taxon>Eukaryota</taxon>
        <taxon>Fungi</taxon>
        <taxon>Fungi incertae sedis</taxon>
        <taxon>Mucoromycota</taxon>
        <taxon>Mortierellomycotina</taxon>
        <taxon>Mortierellomycetes</taxon>
        <taxon>Mortierellales</taxon>
        <taxon>Mortierellaceae</taxon>
        <taxon>Linnemannia</taxon>
    </lineage>
</organism>
<name>A0A9P6R2H6_9FUNG</name>
<accession>A0A9P6R2H6</accession>
<reference evidence="2" key="1">
    <citation type="journal article" date="2020" name="Fungal Divers.">
        <title>Resolving the Mortierellaceae phylogeny through synthesis of multi-gene phylogenetics and phylogenomics.</title>
        <authorList>
            <person name="Vandepol N."/>
            <person name="Liber J."/>
            <person name="Desiro A."/>
            <person name="Na H."/>
            <person name="Kennedy M."/>
            <person name="Barry K."/>
            <person name="Grigoriev I.V."/>
            <person name="Miller A.N."/>
            <person name="O'Donnell K."/>
            <person name="Stajich J.E."/>
            <person name="Bonito G."/>
        </authorList>
    </citation>
    <scope>NUCLEOTIDE SEQUENCE</scope>
    <source>
        <strain evidence="2">NVP60</strain>
    </source>
</reference>
<comment type="caution">
    <text evidence="2">The sequence shown here is derived from an EMBL/GenBank/DDBJ whole genome shotgun (WGS) entry which is preliminary data.</text>
</comment>
<gene>
    <name evidence="2" type="ORF">BGZ97_000376</name>
</gene>
<proteinExistence type="predicted"/>
<evidence type="ECO:0000313" key="3">
    <source>
        <dbReference type="Proteomes" id="UP000823405"/>
    </source>
</evidence>
<protein>
    <submittedName>
        <fullName evidence="2">Uncharacterized protein</fullName>
    </submittedName>
</protein>
<feature type="region of interest" description="Disordered" evidence="1">
    <location>
        <begin position="1"/>
        <end position="20"/>
    </location>
</feature>
<dbReference type="Proteomes" id="UP000823405">
    <property type="component" value="Unassembled WGS sequence"/>
</dbReference>
<evidence type="ECO:0000313" key="2">
    <source>
        <dbReference type="EMBL" id="KAG0307488.1"/>
    </source>
</evidence>
<dbReference type="EMBL" id="JAAAIN010001066">
    <property type="protein sequence ID" value="KAG0307488.1"/>
    <property type="molecule type" value="Genomic_DNA"/>
</dbReference>